<protein>
    <submittedName>
        <fullName evidence="2">Uncharacterized protein</fullName>
    </submittedName>
</protein>
<dbReference type="GeneID" id="94830568"/>
<reference evidence="2" key="1">
    <citation type="submission" date="2016-10" db="EMBL/GenBank/DDBJ databases">
        <authorList>
            <person name="Benchimol M."/>
            <person name="Almeida L.G."/>
            <person name="Vasconcelos A.T."/>
            <person name="Perreira-Neves A."/>
            <person name="Rosa I.A."/>
            <person name="Tasca T."/>
            <person name="Bogo M.R."/>
            <person name="de Souza W."/>
        </authorList>
    </citation>
    <scope>NUCLEOTIDE SEQUENCE [LARGE SCALE GENOMIC DNA]</scope>
    <source>
        <strain evidence="2">K</strain>
    </source>
</reference>
<dbReference type="Proteomes" id="UP000179807">
    <property type="component" value="Unassembled WGS sequence"/>
</dbReference>
<keyword evidence="1" id="KW-1133">Transmembrane helix</keyword>
<evidence type="ECO:0000313" key="3">
    <source>
        <dbReference type="Proteomes" id="UP000179807"/>
    </source>
</evidence>
<evidence type="ECO:0000313" key="2">
    <source>
        <dbReference type="EMBL" id="OHS94504.1"/>
    </source>
</evidence>
<name>A0A1J4J5H5_9EUKA</name>
<keyword evidence="1" id="KW-0812">Transmembrane</keyword>
<comment type="caution">
    <text evidence="2">The sequence shown here is derived from an EMBL/GenBank/DDBJ whole genome shotgun (WGS) entry which is preliminary data.</text>
</comment>
<proteinExistence type="predicted"/>
<feature type="transmembrane region" description="Helical" evidence="1">
    <location>
        <begin position="7"/>
        <end position="40"/>
    </location>
</feature>
<feature type="transmembrane region" description="Helical" evidence="1">
    <location>
        <begin position="117"/>
        <end position="138"/>
    </location>
</feature>
<feature type="transmembrane region" description="Helical" evidence="1">
    <location>
        <begin position="52"/>
        <end position="82"/>
    </location>
</feature>
<sequence>MGFIDSLLTFFTVLIGGTIFILLTITTVFCGIAALLSIAEENRVVFMTSKKIVAFIIATLGLLLPLRGVSIIGTGITLSFLLSFFDVFKVKNSIAPIASAVCALIFWIVHHHNSSEYLLQVIGDFLIFVIIPTIFSLVNLARGAEFLSEGDGGDSKSFHFNLRSFLSKSYSLLITILPPN</sequence>
<keyword evidence="1" id="KW-0472">Membrane</keyword>
<dbReference type="VEuPathDB" id="TrichDB:TRFO_11142"/>
<organism evidence="2 3">
    <name type="scientific">Tritrichomonas foetus</name>
    <dbReference type="NCBI Taxonomy" id="1144522"/>
    <lineage>
        <taxon>Eukaryota</taxon>
        <taxon>Metamonada</taxon>
        <taxon>Parabasalia</taxon>
        <taxon>Tritrichomonadida</taxon>
        <taxon>Tritrichomonadidae</taxon>
        <taxon>Tritrichomonas</taxon>
    </lineage>
</organism>
<keyword evidence="3" id="KW-1185">Reference proteome</keyword>
<dbReference type="EMBL" id="MLAK01001315">
    <property type="protein sequence ID" value="OHS94504.1"/>
    <property type="molecule type" value="Genomic_DNA"/>
</dbReference>
<gene>
    <name evidence="2" type="ORF">TRFO_11142</name>
</gene>
<evidence type="ECO:0000256" key="1">
    <source>
        <dbReference type="SAM" id="Phobius"/>
    </source>
</evidence>
<dbReference type="AlphaFoldDB" id="A0A1J4J5H5"/>
<dbReference type="RefSeq" id="XP_068347641.1">
    <property type="nucleotide sequence ID" value="XM_068495864.1"/>
</dbReference>
<feature type="transmembrane region" description="Helical" evidence="1">
    <location>
        <begin position="94"/>
        <end position="111"/>
    </location>
</feature>
<accession>A0A1J4J5H5</accession>